<evidence type="ECO:0000313" key="3">
    <source>
        <dbReference type="Proteomes" id="UP000186817"/>
    </source>
</evidence>
<reference evidence="2 3" key="1">
    <citation type="submission" date="2016-02" db="EMBL/GenBank/DDBJ databases">
        <title>Genome analysis of coral dinoflagellate symbionts highlights evolutionary adaptations to a symbiotic lifestyle.</title>
        <authorList>
            <person name="Aranda M."/>
            <person name="Li Y."/>
            <person name="Liew Y.J."/>
            <person name="Baumgarten S."/>
            <person name="Simakov O."/>
            <person name="Wilson M."/>
            <person name="Piel J."/>
            <person name="Ashoor H."/>
            <person name="Bougouffa S."/>
            <person name="Bajic V.B."/>
            <person name="Ryu T."/>
            <person name="Ravasi T."/>
            <person name="Bayer T."/>
            <person name="Micklem G."/>
            <person name="Kim H."/>
            <person name="Bhak J."/>
            <person name="Lajeunesse T.C."/>
            <person name="Voolstra C.R."/>
        </authorList>
    </citation>
    <scope>NUCLEOTIDE SEQUENCE [LARGE SCALE GENOMIC DNA]</scope>
    <source>
        <strain evidence="2 3">CCMP2467</strain>
    </source>
</reference>
<dbReference type="AlphaFoldDB" id="A0A1Q9BZ63"/>
<accession>A0A1Q9BZ63</accession>
<comment type="caution">
    <text evidence="2">The sequence shown here is derived from an EMBL/GenBank/DDBJ whole genome shotgun (WGS) entry which is preliminary data.</text>
</comment>
<feature type="region of interest" description="Disordered" evidence="1">
    <location>
        <begin position="407"/>
        <end position="430"/>
    </location>
</feature>
<organism evidence="2 3">
    <name type="scientific">Symbiodinium microadriaticum</name>
    <name type="common">Dinoflagellate</name>
    <name type="synonym">Zooxanthella microadriatica</name>
    <dbReference type="NCBI Taxonomy" id="2951"/>
    <lineage>
        <taxon>Eukaryota</taxon>
        <taxon>Sar</taxon>
        <taxon>Alveolata</taxon>
        <taxon>Dinophyceae</taxon>
        <taxon>Suessiales</taxon>
        <taxon>Symbiodiniaceae</taxon>
        <taxon>Symbiodinium</taxon>
    </lineage>
</organism>
<dbReference type="OrthoDB" id="416532at2759"/>
<feature type="compositionally biased region" description="Basic and acidic residues" evidence="1">
    <location>
        <begin position="409"/>
        <end position="420"/>
    </location>
</feature>
<sequence length="615" mass="68990">MPTPPQDEEPLRDDPRQDVREPRPGGASAVMPRRTASPRAAADGGASAGKRFVDYKMEAAPSWDGEQPEVKYKEYARQRIIDAIQYGSRYLKDAKLEQAFDQASCKGRRRMDQSLSGFVATKKAAEAARRSGKLLDQLLDEVDAVEYIGDYLTCVFYEAKDRLSKGKGRRTKERASLPGKSKGEGEASGHELVARLLRCGLLRCAFAQPPWPDNNHNKPRAPARPQGYVFACRRMWLSGSPKFGETKVAQLVHGPPLRSWMPRAALSLRLQHWRRLWLCWLWAFSAQAASALLEMVREPDLRVARRLAIGRERMEQRAMLLQQQENFILAKTNAEKQEPTRNYLPDDAGHLLRPRVQHVGRSKFLAPVLRSSPTCQHVRVSHGANAQWAWAKCEQCGSVEQIPKLTPAKKLEKQKKKEPGDGPSGATEELAGTTTLQQAANEPPVLVPSRSSGPMVLDTKKALFIGVPASSAQPPESSALGLEDDLLEDTLNIRCDPPAERRGCTSDLTLYRLHEHQLLIWVCLRGDPACKYNWKGRIPHEQMSAAFGAKLCLECQQNELKKVIWKGREACTCNQCGDRTLASEWWEVYNELLSQGGYDPLNLVYRLENFTPVAR</sequence>
<feature type="region of interest" description="Disordered" evidence="1">
    <location>
        <begin position="167"/>
        <end position="186"/>
    </location>
</feature>
<proteinExistence type="predicted"/>
<gene>
    <name evidence="2" type="ORF">AK812_SmicGene44163</name>
</gene>
<feature type="compositionally biased region" description="Basic and acidic residues" evidence="1">
    <location>
        <begin position="12"/>
        <end position="23"/>
    </location>
</feature>
<dbReference type="Proteomes" id="UP000186817">
    <property type="component" value="Unassembled WGS sequence"/>
</dbReference>
<protein>
    <submittedName>
        <fullName evidence="2">Uncharacterized protein</fullName>
    </submittedName>
</protein>
<keyword evidence="3" id="KW-1185">Reference proteome</keyword>
<feature type="region of interest" description="Disordered" evidence="1">
    <location>
        <begin position="1"/>
        <end position="48"/>
    </location>
</feature>
<evidence type="ECO:0000256" key="1">
    <source>
        <dbReference type="SAM" id="MobiDB-lite"/>
    </source>
</evidence>
<dbReference type="EMBL" id="LSRX01002192">
    <property type="protein sequence ID" value="OLP75967.1"/>
    <property type="molecule type" value="Genomic_DNA"/>
</dbReference>
<feature type="compositionally biased region" description="Acidic residues" evidence="1">
    <location>
        <begin position="1"/>
        <end position="11"/>
    </location>
</feature>
<evidence type="ECO:0000313" key="2">
    <source>
        <dbReference type="EMBL" id="OLP75967.1"/>
    </source>
</evidence>
<name>A0A1Q9BZ63_SYMMI</name>